<dbReference type="Proteomes" id="UP000228920">
    <property type="component" value="Unassembled WGS sequence"/>
</dbReference>
<evidence type="ECO:0000313" key="1">
    <source>
        <dbReference type="EMBL" id="PIZ47975.1"/>
    </source>
</evidence>
<reference evidence="2" key="1">
    <citation type="submission" date="2017-09" db="EMBL/GenBank/DDBJ databases">
        <title>Depth-based differentiation of microbial function through sediment-hosted aquifers and enrichment of novel symbionts in the deep terrestrial subsurface.</title>
        <authorList>
            <person name="Probst A.J."/>
            <person name="Ladd B."/>
            <person name="Jarett J.K."/>
            <person name="Geller-Mcgrath D.E."/>
            <person name="Sieber C.M.K."/>
            <person name="Emerson J.B."/>
            <person name="Anantharaman K."/>
            <person name="Thomas B.C."/>
            <person name="Malmstrom R."/>
            <person name="Stieglmeier M."/>
            <person name="Klingl A."/>
            <person name="Woyke T."/>
            <person name="Ryan C.M."/>
            <person name="Banfield J.F."/>
        </authorList>
    </citation>
    <scope>NUCLEOTIDE SEQUENCE [LARGE SCALE GENOMIC DNA]</scope>
</reference>
<protein>
    <submittedName>
        <fullName evidence="1">Uncharacterized protein</fullName>
    </submittedName>
</protein>
<sequence length="87" mass="9966">MSYSPTLQDACTDLQRAVYASMGEQGFKSETAITFLSHAKEIISKYEATFSPSKYKVVEDCLKKSQDEDHMLWQRQEKLLTLASLLR</sequence>
<name>A0A2M7TLR3_UNCKA</name>
<accession>A0A2M7TLR3</accession>
<dbReference type="EMBL" id="PFNL01000020">
    <property type="protein sequence ID" value="PIZ47975.1"/>
    <property type="molecule type" value="Genomic_DNA"/>
</dbReference>
<proteinExistence type="predicted"/>
<gene>
    <name evidence="1" type="ORF">COY32_00775</name>
</gene>
<evidence type="ECO:0000313" key="2">
    <source>
        <dbReference type="Proteomes" id="UP000228920"/>
    </source>
</evidence>
<organism evidence="1 2">
    <name type="scientific">candidate division WWE3 bacterium CG_4_10_14_0_2_um_filter_41_14</name>
    <dbReference type="NCBI Taxonomy" id="1975072"/>
    <lineage>
        <taxon>Bacteria</taxon>
        <taxon>Katanobacteria</taxon>
    </lineage>
</organism>
<comment type="caution">
    <text evidence="1">The sequence shown here is derived from an EMBL/GenBank/DDBJ whole genome shotgun (WGS) entry which is preliminary data.</text>
</comment>
<dbReference type="AlphaFoldDB" id="A0A2M7TLR3"/>